<evidence type="ECO:0000313" key="1">
    <source>
        <dbReference type="EMBL" id="EKE26417.1"/>
    </source>
</evidence>
<name>K2FX13_9BACT</name>
<organism evidence="1">
    <name type="scientific">uncultured bacterium</name>
    <name type="common">gcode 4</name>
    <dbReference type="NCBI Taxonomy" id="1234023"/>
    <lineage>
        <taxon>Bacteria</taxon>
        <taxon>environmental samples</taxon>
    </lineage>
</organism>
<reference evidence="1" key="1">
    <citation type="journal article" date="2012" name="Science">
        <title>Fermentation, hydrogen, and sulfur metabolism in multiple uncultivated bacterial phyla.</title>
        <authorList>
            <person name="Wrighton K.C."/>
            <person name="Thomas B.C."/>
            <person name="Sharon I."/>
            <person name="Miller C.S."/>
            <person name="Castelle C.J."/>
            <person name="VerBerkmoes N.C."/>
            <person name="Wilkins M.J."/>
            <person name="Hettich R.L."/>
            <person name="Lipton M.S."/>
            <person name="Williams K.H."/>
            <person name="Long P.E."/>
            <person name="Banfield J.F."/>
        </authorList>
    </citation>
    <scope>NUCLEOTIDE SEQUENCE [LARGE SCALE GENOMIC DNA]</scope>
</reference>
<feature type="non-terminal residue" evidence="1">
    <location>
        <position position="184"/>
    </location>
</feature>
<comment type="caution">
    <text evidence="1">The sequence shown here is derived from an EMBL/GenBank/DDBJ whole genome shotgun (WGS) entry which is preliminary data.</text>
</comment>
<dbReference type="AlphaFoldDB" id="K2FX13"/>
<proteinExistence type="predicted"/>
<dbReference type="EMBL" id="AMFJ01000815">
    <property type="protein sequence ID" value="EKE26417.1"/>
    <property type="molecule type" value="Genomic_DNA"/>
</dbReference>
<accession>K2FX13</accession>
<protein>
    <submittedName>
        <fullName evidence="1">Peptidase M23</fullName>
    </submittedName>
</protein>
<sequence>MKISTVPNDFIISIPNDNGEMVKSDFLLHALKIKNDTNENMILKSISFELKYENELVKKIIYCEKALDSKIETLGQEISFVTCEEYSKLYFGTNDFWSYKNIAKSAILLPGEESGIFNEYFVQVHKSKIDEIVIKIDYLAGDKQCTKSSALQVVEYKCKNDYIFPVKGNYSTCGNYNDLLGHRQ</sequence>
<gene>
    <name evidence="1" type="ORF">ACD_4C00299G0001</name>
</gene>